<sequence length="65" mass="7277">FQQFTSGSGCNYGSRKSYCVGYQKPDKSCESNEWKRNLQYDKCGSSSCLVVLHPSSGEQDENSKL</sequence>
<evidence type="ECO:0000313" key="1">
    <source>
        <dbReference type="EMBL" id="KAJ6646556.1"/>
    </source>
</evidence>
<dbReference type="AlphaFoldDB" id="A0A9Q0NA40"/>
<name>A0A9Q0NA40_9DIPT</name>
<dbReference type="EMBL" id="WJQU01000001">
    <property type="protein sequence ID" value="KAJ6646556.1"/>
    <property type="molecule type" value="Genomic_DNA"/>
</dbReference>
<reference evidence="1" key="1">
    <citation type="submission" date="2022-07" db="EMBL/GenBank/DDBJ databases">
        <authorList>
            <person name="Trinca V."/>
            <person name="Uliana J.V.C."/>
            <person name="Torres T.T."/>
            <person name="Ward R.J."/>
            <person name="Monesi N."/>
        </authorList>
    </citation>
    <scope>NUCLEOTIDE SEQUENCE</scope>
    <source>
        <strain evidence="1">HSMRA1968</strain>
        <tissue evidence="1">Whole embryos</tissue>
    </source>
</reference>
<gene>
    <name evidence="1" type="ORF">Bhyg_01769</name>
</gene>
<accession>A0A9Q0NA40</accession>
<evidence type="ECO:0000313" key="2">
    <source>
        <dbReference type="Proteomes" id="UP001151699"/>
    </source>
</evidence>
<feature type="non-terminal residue" evidence="1">
    <location>
        <position position="1"/>
    </location>
</feature>
<dbReference type="Proteomes" id="UP001151699">
    <property type="component" value="Chromosome A"/>
</dbReference>
<protein>
    <submittedName>
        <fullName evidence="1">Uncharacterized protein</fullName>
    </submittedName>
</protein>
<keyword evidence="2" id="KW-1185">Reference proteome</keyword>
<organism evidence="1 2">
    <name type="scientific">Pseudolycoriella hygida</name>
    <dbReference type="NCBI Taxonomy" id="35572"/>
    <lineage>
        <taxon>Eukaryota</taxon>
        <taxon>Metazoa</taxon>
        <taxon>Ecdysozoa</taxon>
        <taxon>Arthropoda</taxon>
        <taxon>Hexapoda</taxon>
        <taxon>Insecta</taxon>
        <taxon>Pterygota</taxon>
        <taxon>Neoptera</taxon>
        <taxon>Endopterygota</taxon>
        <taxon>Diptera</taxon>
        <taxon>Nematocera</taxon>
        <taxon>Sciaroidea</taxon>
        <taxon>Sciaridae</taxon>
        <taxon>Pseudolycoriella</taxon>
    </lineage>
</organism>
<proteinExistence type="predicted"/>
<comment type="caution">
    <text evidence="1">The sequence shown here is derived from an EMBL/GenBank/DDBJ whole genome shotgun (WGS) entry which is preliminary data.</text>
</comment>